<dbReference type="PANTHER" id="PTHR16036">
    <property type="entry name" value="ANKYRIN REPEAT AND ZINC FINGER DOMAIN-CONTAINING PROTEIN 1"/>
    <property type="match status" value="1"/>
</dbReference>
<reference evidence="13" key="1">
    <citation type="submission" date="2024-03" db="EMBL/GenBank/DDBJ databases">
        <authorList>
            <consortium name="ELIXIR-Norway"/>
            <consortium name="Elixir Norway"/>
        </authorList>
    </citation>
    <scope>NUCLEOTIDE SEQUENCE</scope>
</reference>
<evidence type="ECO:0000256" key="8">
    <source>
        <dbReference type="ARBA" id="ARBA00023043"/>
    </source>
</evidence>
<dbReference type="PANTHER" id="PTHR16036:SF2">
    <property type="entry name" value="TRNA ENDONUCLEASE ANKZF1"/>
    <property type="match status" value="1"/>
</dbReference>
<dbReference type="Pfam" id="PF18826">
    <property type="entry name" value="bVLRF1"/>
    <property type="match status" value="1"/>
</dbReference>
<gene>
    <name evidence="13" type="ORF">CSSPJE1EN2_LOCUS4436</name>
</gene>
<evidence type="ECO:0000256" key="2">
    <source>
        <dbReference type="ARBA" id="ARBA00009262"/>
    </source>
</evidence>
<feature type="region of interest" description="Disordered" evidence="11">
    <location>
        <begin position="158"/>
        <end position="182"/>
    </location>
</feature>
<evidence type="ECO:0000256" key="3">
    <source>
        <dbReference type="ARBA" id="ARBA00022490"/>
    </source>
</evidence>
<keyword evidence="3 10" id="KW-0963">Cytoplasm</keyword>
<keyword evidence="6 10" id="KW-0255">Endonuclease</keyword>
<evidence type="ECO:0000256" key="6">
    <source>
        <dbReference type="ARBA" id="ARBA00022759"/>
    </source>
</evidence>
<dbReference type="InterPro" id="IPR041175">
    <property type="entry name" value="VLRF1/Vms1"/>
</dbReference>
<accession>A0ABP1AFX1</accession>
<dbReference type="EMBL" id="OZ023713">
    <property type="protein sequence ID" value="CAK9861441.1"/>
    <property type="molecule type" value="Genomic_DNA"/>
</dbReference>
<evidence type="ECO:0000256" key="10">
    <source>
        <dbReference type="PROSITE-ProRule" id="PRU01389"/>
    </source>
</evidence>
<keyword evidence="4 10" id="KW-0540">Nuclease</keyword>
<feature type="active site" evidence="10">
    <location>
        <position position="364"/>
    </location>
</feature>
<evidence type="ECO:0000256" key="1">
    <source>
        <dbReference type="ARBA" id="ARBA00004496"/>
    </source>
</evidence>
<evidence type="ECO:0000256" key="7">
    <source>
        <dbReference type="ARBA" id="ARBA00022801"/>
    </source>
</evidence>
<evidence type="ECO:0000256" key="5">
    <source>
        <dbReference type="ARBA" id="ARBA00022737"/>
    </source>
</evidence>
<evidence type="ECO:0000256" key="11">
    <source>
        <dbReference type="SAM" id="MobiDB-lite"/>
    </source>
</evidence>
<protein>
    <recommendedName>
        <fullName evidence="12">VLRF1 domain-containing protein</fullName>
    </recommendedName>
</protein>
<evidence type="ECO:0000313" key="14">
    <source>
        <dbReference type="Proteomes" id="UP001497522"/>
    </source>
</evidence>
<evidence type="ECO:0000256" key="9">
    <source>
        <dbReference type="ARBA" id="ARBA00023054"/>
    </source>
</evidence>
<dbReference type="Proteomes" id="UP001497522">
    <property type="component" value="Chromosome 12"/>
</dbReference>
<proteinExistence type="inferred from homology"/>
<feature type="compositionally biased region" description="Acidic residues" evidence="11">
    <location>
        <begin position="159"/>
        <end position="169"/>
    </location>
</feature>
<keyword evidence="8" id="KW-0040">ANK repeat</keyword>
<name>A0ABP1AFX1_9BRYO</name>
<sequence>MWFGLWVECADGSGREEVPGMATSECVAMRRLAMASLIVCARRQGIRARFQMTATGESLGAGFFASVIHMNGPCSSSSSNVQRWMATGRKKSENGGGGGAPSLFDQWLALNPLPQTSLDDDLRSSSDADSAVMLQRLQQSPTSAGIQTSSYGRLKPLMEEEEEEDEEGEEQARERGEVGGASGELESNLWVSEFGQEAEFWNGSFSDGASDSGNGSVWSVLGVEQRGKRWDVSTKHGDQDGQRRQYRRFSWVDTADVLYQCLCDYGQMVWDNKHKCFLQVNTSEGAEPILVVPPMIQQPTQSSCTPSEYLKVLQERKDGEATTRMLLALVSSSAAALGVFHDDVLVLHKVVTAYTVRAKQGKAQLHYLSQGGPGRMSVGGGLRARETRRLFTHICEKLNEWHKEIEGCNLLFYSGNMRVWNEVYACNNPRMLIARDDIRWHKVPYSVRQPRLRELHRVHYGLSHGAVFGAS</sequence>
<comment type="similarity">
    <text evidence="2 10">Belongs to the ANKZF1/VMS1 family.</text>
</comment>
<dbReference type="PROSITE" id="PS52044">
    <property type="entry name" value="VLRF1"/>
    <property type="match status" value="1"/>
</dbReference>
<organism evidence="13 14">
    <name type="scientific">Sphagnum jensenii</name>
    <dbReference type="NCBI Taxonomy" id="128206"/>
    <lineage>
        <taxon>Eukaryota</taxon>
        <taxon>Viridiplantae</taxon>
        <taxon>Streptophyta</taxon>
        <taxon>Embryophyta</taxon>
        <taxon>Bryophyta</taxon>
        <taxon>Sphagnophytina</taxon>
        <taxon>Sphagnopsida</taxon>
        <taxon>Sphagnales</taxon>
        <taxon>Sphagnaceae</taxon>
        <taxon>Sphagnum</taxon>
    </lineage>
</organism>
<comment type="domain">
    <text evidence="10">The VLRF1 domain mediates binding to the 60S ribosomal subunit.</text>
</comment>
<dbReference type="InterPro" id="IPR047139">
    <property type="entry name" value="ANKZ1/VMS1"/>
</dbReference>
<keyword evidence="5" id="KW-0677">Repeat</keyword>
<comment type="subcellular location">
    <subcellularLocation>
        <location evidence="1">Cytoplasm</location>
    </subcellularLocation>
</comment>
<keyword evidence="14" id="KW-1185">Reference proteome</keyword>
<keyword evidence="7 10" id="KW-0378">Hydrolase</keyword>
<feature type="domain" description="VLRF1" evidence="12">
    <location>
        <begin position="321"/>
        <end position="465"/>
    </location>
</feature>
<evidence type="ECO:0000256" key="4">
    <source>
        <dbReference type="ARBA" id="ARBA00022722"/>
    </source>
</evidence>
<evidence type="ECO:0000313" key="13">
    <source>
        <dbReference type="EMBL" id="CAK9861441.1"/>
    </source>
</evidence>
<keyword evidence="9" id="KW-0175">Coiled coil</keyword>
<evidence type="ECO:0000259" key="12">
    <source>
        <dbReference type="PROSITE" id="PS52044"/>
    </source>
</evidence>